<dbReference type="GO" id="GO:0046872">
    <property type="term" value="F:metal ion binding"/>
    <property type="evidence" value="ECO:0007669"/>
    <property type="project" value="UniProtKB-KW"/>
</dbReference>
<evidence type="ECO:0000256" key="5">
    <source>
        <dbReference type="ARBA" id="ARBA00023014"/>
    </source>
</evidence>
<keyword evidence="4" id="KW-0408">Iron</keyword>
<evidence type="ECO:0000256" key="2">
    <source>
        <dbReference type="ARBA" id="ARBA00022723"/>
    </source>
</evidence>
<name>A0A1V6C9A1_UNCT6</name>
<evidence type="ECO:0000256" key="3">
    <source>
        <dbReference type="ARBA" id="ARBA00023002"/>
    </source>
</evidence>
<dbReference type="Proteomes" id="UP000485562">
    <property type="component" value="Unassembled WGS sequence"/>
</dbReference>
<comment type="caution">
    <text evidence="6">The sequence shown here is derived from an EMBL/GenBank/DDBJ whole genome shotgun (WGS) entry which is preliminary data.</text>
</comment>
<keyword evidence="5" id="KW-0411">Iron-sulfur</keyword>
<gene>
    <name evidence="6" type="ORF">BWX89_00976</name>
</gene>
<protein>
    <submittedName>
        <fullName evidence="6">FAD-binding dehydrogenase</fullName>
    </submittedName>
</protein>
<dbReference type="PANTHER" id="PTHR43498">
    <property type="entry name" value="FERREDOXIN:COB-COM HETERODISULFIDE REDUCTASE SUBUNIT A"/>
    <property type="match status" value="1"/>
</dbReference>
<evidence type="ECO:0000256" key="1">
    <source>
        <dbReference type="ARBA" id="ARBA00022485"/>
    </source>
</evidence>
<reference evidence="6" key="1">
    <citation type="submission" date="2017-02" db="EMBL/GenBank/DDBJ databases">
        <title>Delving into the versatile metabolic prowess of the omnipresent phylum Bacteroidetes.</title>
        <authorList>
            <person name="Nobu M.K."/>
            <person name="Mei R."/>
            <person name="Narihiro T."/>
            <person name="Kuroda K."/>
            <person name="Liu W.-T."/>
        </authorList>
    </citation>
    <scope>NUCLEOTIDE SEQUENCE</scope>
    <source>
        <strain evidence="6">ADurb.Bin131</strain>
    </source>
</reference>
<dbReference type="InterPro" id="IPR039650">
    <property type="entry name" value="HdrA-like"/>
</dbReference>
<organism evidence="6">
    <name type="scientific">candidate division TA06 bacterium ADurb.Bin131</name>
    <dbReference type="NCBI Taxonomy" id="1852827"/>
    <lineage>
        <taxon>Bacteria</taxon>
        <taxon>Bacteria division TA06</taxon>
    </lineage>
</organism>
<keyword evidence="3" id="KW-0560">Oxidoreductase</keyword>
<dbReference type="EMBL" id="MWDQ01000080">
    <property type="protein sequence ID" value="OQB73459.1"/>
    <property type="molecule type" value="Genomic_DNA"/>
</dbReference>
<accession>A0A1V6C9A1</accession>
<dbReference type="PANTHER" id="PTHR43498:SF1">
    <property type="entry name" value="COB--COM HETERODISULFIDE REDUCTASE IRON-SULFUR SUBUNIT A"/>
    <property type="match status" value="1"/>
</dbReference>
<proteinExistence type="predicted"/>
<dbReference type="AlphaFoldDB" id="A0A1V6C9A1"/>
<dbReference type="SUPFAM" id="SSF51905">
    <property type="entry name" value="FAD/NAD(P)-binding domain"/>
    <property type="match status" value="1"/>
</dbReference>
<dbReference type="Pfam" id="PF12831">
    <property type="entry name" value="FAD_oxidored"/>
    <property type="match status" value="1"/>
</dbReference>
<keyword evidence="2" id="KW-0479">Metal-binding</keyword>
<dbReference type="GO" id="GO:0016491">
    <property type="term" value="F:oxidoreductase activity"/>
    <property type="evidence" value="ECO:0007669"/>
    <property type="project" value="UniProtKB-KW"/>
</dbReference>
<evidence type="ECO:0000313" key="6">
    <source>
        <dbReference type="EMBL" id="OQB73459.1"/>
    </source>
</evidence>
<evidence type="ECO:0000256" key="4">
    <source>
        <dbReference type="ARBA" id="ARBA00023004"/>
    </source>
</evidence>
<keyword evidence="1" id="KW-0004">4Fe-4S</keyword>
<dbReference type="GO" id="GO:0051539">
    <property type="term" value="F:4 iron, 4 sulfur cluster binding"/>
    <property type="evidence" value="ECO:0007669"/>
    <property type="project" value="UniProtKB-KW"/>
</dbReference>
<dbReference type="InterPro" id="IPR036188">
    <property type="entry name" value="FAD/NAD-bd_sf"/>
</dbReference>
<dbReference type="Gene3D" id="3.50.50.60">
    <property type="entry name" value="FAD/NAD(P)-binding domain"/>
    <property type="match status" value="1"/>
</dbReference>
<sequence>MKADIVVVGAGPAGMAAAWASAKTGADVLLVERYGFCGGMATTGIIGSILGHHLNDKEPAVAGFLKTLVEKMAELDGCEKWEDAFKKYGISFDSEILKYAAEQILLNAGVKFLYHSYFSKVNINSGFIDSIEVVNKSGKMTIEGKFFIDATGDADLAHFAGFECAKGRPQDGKTESMGSVFKIANIDEEKLTEQVIKETREKLSKLRKTGELKIFNEGIGGKGSTIRKGERSFNMTRFAADATNAVELTQAEISLRKETFRIYRFFKENVPGFENSYISAFHINAGVRETRQIKGLYTLNEQDVLEGRKADDSIARCTYWIDIHCPLGRTINAHLCCKECETTQPCIMLEKHKNYLPSRNRLHPPENDWFSIPARCLIPEKAKNLLVAGRCISADHKAMGAIRVMATCMATGDAAGIMASVGLNEKCDTHSIPVGKVQEIIKQIGGLF</sequence>